<keyword evidence="14" id="KW-1185">Reference proteome</keyword>
<dbReference type="NCBIfam" id="TIGR02395">
    <property type="entry name" value="rpoN_sigma"/>
    <property type="match status" value="1"/>
</dbReference>
<dbReference type="PANTHER" id="PTHR32248:SF4">
    <property type="entry name" value="RNA POLYMERASE SIGMA-54 FACTOR"/>
    <property type="match status" value="1"/>
</dbReference>
<reference evidence="14" key="1">
    <citation type="journal article" date="2019" name="Int. J. Syst. Evol. Microbiol.">
        <title>The Global Catalogue of Microorganisms (GCM) 10K type strain sequencing project: providing services to taxonomists for standard genome sequencing and annotation.</title>
        <authorList>
            <consortium name="The Broad Institute Genomics Platform"/>
            <consortium name="The Broad Institute Genome Sequencing Center for Infectious Disease"/>
            <person name="Wu L."/>
            <person name="Ma J."/>
        </authorList>
    </citation>
    <scope>NUCLEOTIDE SEQUENCE [LARGE SCALE GENOMIC DNA]</scope>
    <source>
        <strain evidence="14">ICMP 19515</strain>
    </source>
</reference>
<dbReference type="Gene3D" id="1.10.10.1330">
    <property type="entry name" value="RNA polymerase sigma-54 factor, core-binding domain"/>
    <property type="match status" value="1"/>
</dbReference>
<dbReference type="InterPro" id="IPR007046">
    <property type="entry name" value="RNA_pol_sigma_54_core-bd"/>
</dbReference>
<keyword evidence="4 9" id="KW-0548">Nucleotidyltransferase</keyword>
<organism evidence="13 14">
    <name type="scientific">Mesorhizobium cantuariense</name>
    <dbReference type="NCBI Taxonomy" id="1300275"/>
    <lineage>
        <taxon>Bacteria</taxon>
        <taxon>Pseudomonadati</taxon>
        <taxon>Pseudomonadota</taxon>
        <taxon>Alphaproteobacteria</taxon>
        <taxon>Hyphomicrobiales</taxon>
        <taxon>Phyllobacteriaceae</taxon>
        <taxon>Mesorhizobium</taxon>
    </lineage>
</organism>
<evidence type="ECO:0000313" key="14">
    <source>
        <dbReference type="Proteomes" id="UP001595648"/>
    </source>
</evidence>
<feature type="region of interest" description="Disordered" evidence="10">
    <location>
        <begin position="468"/>
        <end position="495"/>
    </location>
</feature>
<name>A0ABV7MGB3_9HYPH</name>
<dbReference type="Pfam" id="PF04552">
    <property type="entry name" value="Sigma54_DBD"/>
    <property type="match status" value="1"/>
</dbReference>
<evidence type="ECO:0000256" key="7">
    <source>
        <dbReference type="ARBA" id="ARBA00023125"/>
    </source>
</evidence>
<comment type="function">
    <text evidence="9">Sigma factors are initiation factors that promote the attachment of RNA polymerase to specific initiation sites and are then released.</text>
</comment>
<dbReference type="PROSITE" id="PS50044">
    <property type="entry name" value="SIGMA54_3"/>
    <property type="match status" value="1"/>
</dbReference>
<dbReference type="InterPro" id="IPR038709">
    <property type="entry name" value="RpoN_core-bd_sf"/>
</dbReference>
<comment type="similarity">
    <text evidence="1 9">Belongs to the sigma-54 factor family.</text>
</comment>
<evidence type="ECO:0000256" key="6">
    <source>
        <dbReference type="ARBA" id="ARBA00023082"/>
    </source>
</evidence>
<dbReference type="RefSeq" id="WP_095082050.1">
    <property type="nucleotide sequence ID" value="NZ_JBHRVD010000001.1"/>
</dbReference>
<evidence type="ECO:0000256" key="9">
    <source>
        <dbReference type="PIRNR" id="PIRNR000774"/>
    </source>
</evidence>
<dbReference type="NCBIfam" id="NF004596">
    <property type="entry name" value="PRK05932.1-3"/>
    <property type="match status" value="1"/>
</dbReference>
<dbReference type="EMBL" id="JBHRVD010000001">
    <property type="protein sequence ID" value="MFC3320349.1"/>
    <property type="molecule type" value="Genomic_DNA"/>
</dbReference>
<dbReference type="PANTHER" id="PTHR32248">
    <property type="entry name" value="RNA POLYMERASE SIGMA-54 FACTOR"/>
    <property type="match status" value="1"/>
</dbReference>
<keyword evidence="5 9" id="KW-0805">Transcription regulation</keyword>
<sequence length="495" mass="54924">MQPTASLLQRQQQSMVASPQLIESIRLLQLAHAELHQYVERELEKNPLLETASDDEGPVGDASSNSERDPQVGAGGNNVDGPIRAGSPDRVGQRKSQRNTTNDATGSRPAPEEFVALTETLHDHVARQIALTAFTPQERLIAGLLAADLEDTGYLRVDLSDLAGSLNIREADVERVLGTLQQFDPPGIFARTLSECLEIQLRQRDRFDPAMAALVANLDKLARRDFQTLKQRCGVDEDDLLEMLHEIRALDPKPGNRFQSGEPQSIIPDVWVMPSPGGGWHIELDPETLPKVLINQTYFAEVSRLTAKGSKDQAFLNECLESANWLIRSLDQRAKTILKVAAEIVRQQDGFLEHGVDHLRPLTLKTVADAIKLHESTVSRVTSNKYMLTPRGVFELKYFFTVPIASSQGGDAHSAEAVRHRIKAIIALESPKDVLSDEDIVLRLKETGVDVARRTVTKYREAMNIPSSVQRRREKRLSLNGDKPLPPRTHDGSAP</sequence>
<dbReference type="Gene3D" id="1.10.10.60">
    <property type="entry name" value="Homeodomain-like"/>
    <property type="match status" value="1"/>
</dbReference>
<keyword evidence="3 9" id="KW-0808">Transferase</keyword>
<dbReference type="Proteomes" id="UP001595648">
    <property type="component" value="Unassembled WGS sequence"/>
</dbReference>
<evidence type="ECO:0000256" key="5">
    <source>
        <dbReference type="ARBA" id="ARBA00023015"/>
    </source>
</evidence>
<evidence type="ECO:0000313" key="13">
    <source>
        <dbReference type="EMBL" id="MFC3320349.1"/>
    </source>
</evidence>
<evidence type="ECO:0000256" key="10">
    <source>
        <dbReference type="SAM" id="MobiDB-lite"/>
    </source>
</evidence>
<dbReference type="Pfam" id="PF04963">
    <property type="entry name" value="Sigma54_CBD"/>
    <property type="match status" value="1"/>
</dbReference>
<evidence type="ECO:0000259" key="12">
    <source>
        <dbReference type="Pfam" id="PF04963"/>
    </source>
</evidence>
<feature type="domain" description="RNA polymerase sigma factor 54 DNA-binding" evidence="11">
    <location>
        <begin position="314"/>
        <end position="473"/>
    </location>
</feature>
<keyword evidence="8 9" id="KW-0804">Transcription</keyword>
<proteinExistence type="inferred from homology"/>
<dbReference type="NCBIfam" id="NF009118">
    <property type="entry name" value="PRK12469.1"/>
    <property type="match status" value="1"/>
</dbReference>
<keyword evidence="2 9" id="KW-0240">DNA-directed RNA polymerase</keyword>
<comment type="caution">
    <text evidence="13">The sequence shown here is derived from an EMBL/GenBank/DDBJ whole genome shotgun (WGS) entry which is preliminary data.</text>
</comment>
<evidence type="ECO:0000256" key="3">
    <source>
        <dbReference type="ARBA" id="ARBA00022679"/>
    </source>
</evidence>
<evidence type="ECO:0000256" key="4">
    <source>
        <dbReference type="ARBA" id="ARBA00022695"/>
    </source>
</evidence>
<keyword evidence="7 9" id="KW-0238">DNA-binding</keyword>
<dbReference type="PIRSF" id="PIRSF000774">
    <property type="entry name" value="RpoN"/>
    <property type="match status" value="1"/>
</dbReference>
<dbReference type="InterPro" id="IPR000394">
    <property type="entry name" value="RNA_pol_sigma_54"/>
</dbReference>
<protein>
    <recommendedName>
        <fullName evidence="9">RNA polymerase sigma-54 factor</fullName>
    </recommendedName>
</protein>
<dbReference type="PRINTS" id="PR00045">
    <property type="entry name" value="SIGMA54FCT"/>
</dbReference>
<dbReference type="InterPro" id="IPR007634">
    <property type="entry name" value="RNA_pol_sigma_54_DNA-bd"/>
</dbReference>
<evidence type="ECO:0000259" key="11">
    <source>
        <dbReference type="Pfam" id="PF04552"/>
    </source>
</evidence>
<gene>
    <name evidence="13" type="primary">rpoN</name>
    <name evidence="13" type="ORF">ACFOJ9_00295</name>
</gene>
<dbReference type="PROSITE" id="PS00718">
    <property type="entry name" value="SIGMA54_2"/>
    <property type="match status" value="1"/>
</dbReference>
<dbReference type="Pfam" id="PF00309">
    <property type="entry name" value="Sigma54_AID"/>
    <property type="match status" value="1"/>
</dbReference>
<accession>A0ABV7MGB3</accession>
<evidence type="ECO:0000256" key="2">
    <source>
        <dbReference type="ARBA" id="ARBA00022478"/>
    </source>
</evidence>
<evidence type="ECO:0000256" key="8">
    <source>
        <dbReference type="ARBA" id="ARBA00023163"/>
    </source>
</evidence>
<keyword evidence="6 9" id="KW-0731">Sigma factor</keyword>
<evidence type="ECO:0000256" key="1">
    <source>
        <dbReference type="ARBA" id="ARBA00008798"/>
    </source>
</evidence>
<feature type="domain" description="RNA polymerase sigma factor 54 core-binding" evidence="12">
    <location>
        <begin position="112"/>
        <end position="298"/>
    </location>
</feature>
<dbReference type="PROSITE" id="PS00717">
    <property type="entry name" value="SIGMA54_1"/>
    <property type="match status" value="1"/>
</dbReference>
<feature type="region of interest" description="Disordered" evidence="10">
    <location>
        <begin position="46"/>
        <end position="110"/>
    </location>
</feature>